<comment type="caution">
    <text evidence="1">The sequence shown here is derived from an EMBL/GenBank/DDBJ whole genome shotgun (WGS) entry which is preliminary data.</text>
</comment>
<protein>
    <submittedName>
        <fullName evidence="1">Uncharacterized protein</fullName>
    </submittedName>
</protein>
<evidence type="ECO:0000313" key="2">
    <source>
        <dbReference type="Proteomes" id="UP001150924"/>
    </source>
</evidence>
<dbReference type="RefSeq" id="WP_267766599.1">
    <property type="nucleotide sequence ID" value="NZ_JAPNKE010000002.1"/>
</dbReference>
<gene>
    <name evidence="1" type="ORF">OV079_05230</name>
</gene>
<keyword evidence="2" id="KW-1185">Reference proteome</keyword>
<proteinExistence type="predicted"/>
<dbReference type="Proteomes" id="UP001150924">
    <property type="component" value="Unassembled WGS sequence"/>
</dbReference>
<reference evidence="1" key="1">
    <citation type="submission" date="2022-11" db="EMBL/GenBank/DDBJ databases">
        <title>Minimal conservation of predation-associated metabolite biosynthetic gene clusters underscores biosynthetic potential of Myxococcota including descriptions for ten novel species: Archangium lansinium sp. nov., Myxococcus landrumus sp. nov., Nannocystis bai.</title>
        <authorList>
            <person name="Ahearne A."/>
            <person name="Stevens C."/>
            <person name="Phillips K."/>
        </authorList>
    </citation>
    <scope>NUCLEOTIDE SEQUENCE</scope>
    <source>
        <strain evidence="1">Na p29</strain>
    </source>
</reference>
<evidence type="ECO:0000313" key="1">
    <source>
        <dbReference type="EMBL" id="MCY1004983.1"/>
    </source>
</evidence>
<accession>A0A9X3ET35</accession>
<organism evidence="1 2">
    <name type="scientific">Nannocystis pusilla</name>
    <dbReference type="NCBI Taxonomy" id="889268"/>
    <lineage>
        <taxon>Bacteria</taxon>
        <taxon>Pseudomonadati</taxon>
        <taxon>Myxococcota</taxon>
        <taxon>Polyangia</taxon>
        <taxon>Nannocystales</taxon>
        <taxon>Nannocystaceae</taxon>
        <taxon>Nannocystis</taxon>
    </lineage>
</organism>
<dbReference type="AlphaFoldDB" id="A0A9X3ET35"/>
<name>A0A9X3ET35_9BACT</name>
<dbReference type="EMBL" id="JAPNKE010000002">
    <property type="protein sequence ID" value="MCY1004983.1"/>
    <property type="molecule type" value="Genomic_DNA"/>
</dbReference>
<sequence>MSSLPQLDAIATLLNQGAADSAVRLLRSCWEPDLPPDDLVRMYCMWVRGLCETGELDHALTLARRAANDFRASPTS</sequence>